<accession>A0A0A8YXR2</accession>
<evidence type="ECO:0000313" key="2">
    <source>
        <dbReference type="EMBL" id="JAD29270.1"/>
    </source>
</evidence>
<dbReference type="EMBL" id="GBRH01268625">
    <property type="protein sequence ID" value="JAD29270.1"/>
    <property type="molecule type" value="Transcribed_RNA"/>
</dbReference>
<keyword evidence="1" id="KW-0472">Membrane</keyword>
<reference evidence="2" key="2">
    <citation type="journal article" date="2015" name="Data Brief">
        <title>Shoot transcriptome of the giant reed, Arundo donax.</title>
        <authorList>
            <person name="Barrero R.A."/>
            <person name="Guerrero F.D."/>
            <person name="Moolhuijzen P."/>
            <person name="Goolsby J.A."/>
            <person name="Tidwell J."/>
            <person name="Bellgard S.E."/>
            <person name="Bellgard M.I."/>
        </authorList>
    </citation>
    <scope>NUCLEOTIDE SEQUENCE</scope>
    <source>
        <tissue evidence="2">Shoot tissue taken approximately 20 cm above the soil surface</tissue>
    </source>
</reference>
<organism evidence="2">
    <name type="scientific">Arundo donax</name>
    <name type="common">Giant reed</name>
    <name type="synonym">Donax arundinaceus</name>
    <dbReference type="NCBI Taxonomy" id="35708"/>
    <lineage>
        <taxon>Eukaryota</taxon>
        <taxon>Viridiplantae</taxon>
        <taxon>Streptophyta</taxon>
        <taxon>Embryophyta</taxon>
        <taxon>Tracheophyta</taxon>
        <taxon>Spermatophyta</taxon>
        <taxon>Magnoliopsida</taxon>
        <taxon>Liliopsida</taxon>
        <taxon>Poales</taxon>
        <taxon>Poaceae</taxon>
        <taxon>PACMAD clade</taxon>
        <taxon>Arundinoideae</taxon>
        <taxon>Arundineae</taxon>
        <taxon>Arundo</taxon>
    </lineage>
</organism>
<keyword evidence="1" id="KW-0812">Transmembrane</keyword>
<name>A0A0A8YXR2_ARUDO</name>
<protein>
    <submittedName>
        <fullName evidence="2">Uncharacterized protein</fullName>
    </submittedName>
</protein>
<feature type="transmembrane region" description="Helical" evidence="1">
    <location>
        <begin position="6"/>
        <end position="22"/>
    </location>
</feature>
<proteinExistence type="predicted"/>
<reference evidence="2" key="1">
    <citation type="submission" date="2014-09" db="EMBL/GenBank/DDBJ databases">
        <authorList>
            <person name="Magalhaes I.L.F."/>
            <person name="Oliveira U."/>
            <person name="Santos F.R."/>
            <person name="Vidigal T.H.D.A."/>
            <person name="Brescovit A.D."/>
            <person name="Santos A.J."/>
        </authorList>
    </citation>
    <scope>NUCLEOTIDE SEQUENCE</scope>
    <source>
        <tissue evidence="2">Shoot tissue taken approximately 20 cm above the soil surface</tissue>
    </source>
</reference>
<sequence length="59" mass="6579">MNEALVFVLSLWGVIIFLSCLLKVGPTSICFMQLNYDGLHIVLYSLAIGSSFFTSRHLV</sequence>
<dbReference type="AlphaFoldDB" id="A0A0A8YXR2"/>
<keyword evidence="1" id="KW-1133">Transmembrane helix</keyword>
<evidence type="ECO:0000256" key="1">
    <source>
        <dbReference type="SAM" id="Phobius"/>
    </source>
</evidence>